<proteinExistence type="predicted"/>
<dbReference type="PANTHER" id="PTHR11937">
    <property type="entry name" value="ACTIN"/>
    <property type="match status" value="1"/>
</dbReference>
<dbReference type="GO" id="GO:0005634">
    <property type="term" value="C:nucleus"/>
    <property type="evidence" value="ECO:0007669"/>
    <property type="project" value="UniProtKB-SubCell"/>
</dbReference>
<dbReference type="OrthoDB" id="7340501at2759"/>
<evidence type="ECO:0000313" key="1">
    <source>
        <dbReference type="EMBL" id="RUP10880.1"/>
    </source>
</evidence>
<dbReference type="Proteomes" id="UP000268093">
    <property type="component" value="Unassembled WGS sequence"/>
</dbReference>
<organism evidence="1 2">
    <name type="scientific">Jimgerdemannia flammicorona</name>
    <dbReference type="NCBI Taxonomy" id="994334"/>
    <lineage>
        <taxon>Eukaryota</taxon>
        <taxon>Fungi</taxon>
        <taxon>Fungi incertae sedis</taxon>
        <taxon>Mucoromycota</taxon>
        <taxon>Mucoromycotina</taxon>
        <taxon>Endogonomycetes</taxon>
        <taxon>Endogonales</taxon>
        <taxon>Endogonaceae</taxon>
        <taxon>Jimgerdemannia</taxon>
    </lineage>
</organism>
<name>A0A433B825_9FUNG</name>
<dbReference type="EMBL" id="RBNI01016262">
    <property type="protein sequence ID" value="RUP10880.1"/>
    <property type="molecule type" value="Genomic_DNA"/>
</dbReference>
<dbReference type="SUPFAM" id="SSF53067">
    <property type="entry name" value="Actin-like ATPase domain"/>
    <property type="match status" value="1"/>
</dbReference>
<dbReference type="SMART" id="SM00268">
    <property type="entry name" value="ACTIN"/>
    <property type="match status" value="1"/>
</dbReference>
<feature type="non-terminal residue" evidence="1">
    <location>
        <position position="1"/>
    </location>
</feature>
<dbReference type="InterPro" id="IPR004000">
    <property type="entry name" value="Actin"/>
</dbReference>
<keyword evidence="2" id="KW-1185">Reference proteome</keyword>
<evidence type="ECO:0000313" key="2">
    <source>
        <dbReference type="Proteomes" id="UP000268093"/>
    </source>
</evidence>
<dbReference type="Pfam" id="PF00022">
    <property type="entry name" value="Actin"/>
    <property type="match status" value="1"/>
</dbReference>
<accession>A0A433B825</accession>
<protein>
    <submittedName>
        <fullName evidence="1">Uncharacterized protein</fullName>
    </submittedName>
</protein>
<dbReference type="Gene3D" id="3.30.420.40">
    <property type="match status" value="1"/>
</dbReference>
<dbReference type="InterPro" id="IPR043129">
    <property type="entry name" value="ATPase_NBD"/>
</dbReference>
<sequence>EELERQDEERRLADPEKWLEQLKGKRQNLIDKIKARRRRAAQLADRRSHASQMRMRSIASLASDSPASKRRKRGQDEDTFGADDEDWMIYRELNREDESDDEEEDMQQLSQFESLLLRHDTRFLPEHAFDAESSPRDTFMRLFTRGAFPPPDPTDVSQAYQLHVNVERARVPEAVFQPSIVGLDQAGLVETLGDVLKRFEEAGRKSLLNTIFLTGGFTQAPGFRTRLHSSLQSILPAGTPLNVQQASDPQLDAWRGAALWGRKETLKRVVVTRKEYDEYGGEYIKEHGLGNVFR</sequence>
<gene>
    <name evidence="1" type="ORF">BC936DRAFT_140004</name>
</gene>
<reference evidence="1 2" key="1">
    <citation type="journal article" date="2018" name="New Phytol.">
        <title>Phylogenomics of Endogonaceae and evolution of mycorrhizas within Mucoromycota.</title>
        <authorList>
            <person name="Chang Y."/>
            <person name="Desiro A."/>
            <person name="Na H."/>
            <person name="Sandor L."/>
            <person name="Lipzen A."/>
            <person name="Clum A."/>
            <person name="Barry K."/>
            <person name="Grigoriev I.V."/>
            <person name="Martin F.M."/>
            <person name="Stajich J.E."/>
            <person name="Smith M.E."/>
            <person name="Bonito G."/>
            <person name="Spatafora J.W."/>
        </authorList>
    </citation>
    <scope>NUCLEOTIDE SEQUENCE [LARGE SCALE GENOMIC DNA]</scope>
    <source>
        <strain evidence="1 2">GMNB39</strain>
    </source>
</reference>
<comment type="caution">
    <text evidence="1">The sequence shown here is derived from an EMBL/GenBank/DDBJ whole genome shotgun (WGS) entry which is preliminary data.</text>
</comment>